<dbReference type="Proteomes" id="UP000230159">
    <property type="component" value="Unassembled WGS sequence"/>
</dbReference>
<organism evidence="2 3">
    <name type="scientific">Candidatus Kuenenbacteria bacterium CG22_combo_CG10-13_8_21_14_all_39_9</name>
    <dbReference type="NCBI Taxonomy" id="1974621"/>
    <lineage>
        <taxon>Bacteria</taxon>
        <taxon>Candidatus Kueneniibacteriota</taxon>
    </lineage>
</organism>
<name>A0A2H0D1M0_9BACT</name>
<dbReference type="AlphaFoldDB" id="A0A2H0D1M0"/>
<feature type="coiled-coil region" evidence="1">
    <location>
        <begin position="72"/>
        <end position="114"/>
    </location>
</feature>
<feature type="non-terminal residue" evidence="2">
    <location>
        <position position="1"/>
    </location>
</feature>
<keyword evidence="1" id="KW-0175">Coiled coil</keyword>
<dbReference type="EMBL" id="PCTN01000011">
    <property type="protein sequence ID" value="PIP76045.1"/>
    <property type="molecule type" value="Genomic_DNA"/>
</dbReference>
<gene>
    <name evidence="2" type="ORF">COW86_00325</name>
</gene>
<sequence length="179" mass="19510">KKTAVTALVLNENINTYKQELKQAKAKVADVEVNNKLDEALAAAEEINTDVLTVIVEKHQQGEIELAQGELSGKLEEHLAAIEEKMAQAEETMAANHSDNDQELKAKADAAKEKIVLAKKAIADNEFSLVLTLSKDSNDILKMLYGEIDKVVEVKVDQPITEENKSDGEVQGATTTTLP</sequence>
<reference evidence="2 3" key="1">
    <citation type="submission" date="2017-09" db="EMBL/GenBank/DDBJ databases">
        <title>Depth-based differentiation of microbial function through sediment-hosted aquifers and enrichment of novel symbionts in the deep terrestrial subsurface.</title>
        <authorList>
            <person name="Probst A.J."/>
            <person name="Ladd B."/>
            <person name="Jarett J.K."/>
            <person name="Geller-Mcgrath D.E."/>
            <person name="Sieber C.M."/>
            <person name="Emerson J.B."/>
            <person name="Anantharaman K."/>
            <person name="Thomas B.C."/>
            <person name="Malmstrom R."/>
            <person name="Stieglmeier M."/>
            <person name="Klingl A."/>
            <person name="Woyke T."/>
            <person name="Ryan C.M."/>
            <person name="Banfield J.F."/>
        </authorList>
    </citation>
    <scope>NUCLEOTIDE SEQUENCE [LARGE SCALE GENOMIC DNA]</scope>
    <source>
        <strain evidence="2">CG22_combo_CG10-13_8_21_14_all_39_9</strain>
    </source>
</reference>
<evidence type="ECO:0000313" key="3">
    <source>
        <dbReference type="Proteomes" id="UP000230159"/>
    </source>
</evidence>
<proteinExistence type="predicted"/>
<evidence type="ECO:0000256" key="1">
    <source>
        <dbReference type="SAM" id="Coils"/>
    </source>
</evidence>
<protein>
    <recommendedName>
        <fullName evidence="4">DUF5667 domain-containing protein</fullName>
    </recommendedName>
</protein>
<feature type="coiled-coil region" evidence="1">
    <location>
        <begin position="7"/>
        <end position="34"/>
    </location>
</feature>
<accession>A0A2H0D1M0</accession>
<feature type="non-terminal residue" evidence="2">
    <location>
        <position position="179"/>
    </location>
</feature>
<comment type="caution">
    <text evidence="2">The sequence shown here is derived from an EMBL/GenBank/DDBJ whole genome shotgun (WGS) entry which is preliminary data.</text>
</comment>
<evidence type="ECO:0008006" key="4">
    <source>
        <dbReference type="Google" id="ProtNLM"/>
    </source>
</evidence>
<evidence type="ECO:0000313" key="2">
    <source>
        <dbReference type="EMBL" id="PIP76045.1"/>
    </source>
</evidence>